<accession>A0A923ED84</accession>
<evidence type="ECO:0000256" key="6">
    <source>
        <dbReference type="ARBA" id="ARBA00023139"/>
    </source>
</evidence>
<dbReference type="Pfam" id="PF25198">
    <property type="entry name" value="Spore_GerAC_N"/>
    <property type="match status" value="1"/>
</dbReference>
<evidence type="ECO:0000259" key="9">
    <source>
        <dbReference type="Pfam" id="PF25198"/>
    </source>
</evidence>
<dbReference type="InterPro" id="IPR046953">
    <property type="entry name" value="Spore_GerAC-like_C"/>
</dbReference>
<sequence length="379" mass="43562">MIKALNKTFIILLILSIPFTLTGCWDYLDIEQRNIIISVGIDKSYNKLEFSSEIASFVSSMSQRSDRAELGTIHTDISYADTFEEIRLNGDRKRPYPTFLGATRTVVFGRNYAEYGISSYLNRINMLPDYRKTILPVVSRESPKELFKINIPNDLSVGFLIEHMISTLDEAGEALYPTVGQIISYISIGEVGYFLPYIGISNGEIKFLGYAAMNKNSQLLGILSDNNAKGVLYIWSKKPMLPEVITNDKNSLVSFSTVDFKRNIKTNYVNDKVIINFNFELKENIQYQYELSSIKKEDLKKFELIISNRIKSYVSNVVKVAQEDYKCDIFQLSRYFRAQNPKIYNQIKWSEKFPEAEINVNVNTNIINKNQYDPNVNSK</sequence>
<proteinExistence type="inferred from homology"/>
<comment type="subcellular location">
    <subcellularLocation>
        <location evidence="1">Membrane</location>
        <topology evidence="1">Lipid-anchor</topology>
    </subcellularLocation>
</comment>
<evidence type="ECO:0000256" key="7">
    <source>
        <dbReference type="ARBA" id="ARBA00023288"/>
    </source>
</evidence>
<comment type="similarity">
    <text evidence="2">Belongs to the GerABKC lipoprotein family.</text>
</comment>
<feature type="domain" description="Spore germination GerAC-like C-terminal" evidence="8">
    <location>
        <begin position="209"/>
        <end position="368"/>
    </location>
</feature>
<dbReference type="RefSeq" id="WP_035144761.1">
    <property type="nucleotide sequence ID" value="NZ_JAAZWO010000014.1"/>
</dbReference>
<dbReference type="Gene3D" id="3.30.300.210">
    <property type="entry name" value="Nutrient germinant receptor protein C, domain 3"/>
    <property type="match status" value="1"/>
</dbReference>
<evidence type="ECO:0000313" key="10">
    <source>
        <dbReference type="EMBL" id="MBC2398465.1"/>
    </source>
</evidence>
<evidence type="ECO:0000259" key="8">
    <source>
        <dbReference type="Pfam" id="PF05504"/>
    </source>
</evidence>
<evidence type="ECO:0000313" key="11">
    <source>
        <dbReference type="Proteomes" id="UP000563151"/>
    </source>
</evidence>
<reference evidence="10 11" key="1">
    <citation type="submission" date="2020-04" db="EMBL/GenBank/DDBJ databases">
        <title>Genomic insights into acetone-butanol-ethanol (ABE) fermentation by sequencing solventogenic clostridia strains.</title>
        <authorList>
            <person name="Brown S."/>
        </authorList>
    </citation>
    <scope>NUCLEOTIDE SEQUENCE [LARGE SCALE GENOMIC DNA]</scope>
    <source>
        <strain evidence="10 11">DJ011</strain>
    </source>
</reference>
<dbReference type="InterPro" id="IPR008844">
    <property type="entry name" value="Spore_GerAC-like"/>
</dbReference>
<comment type="caution">
    <text evidence="10">The sequence shown here is derived from an EMBL/GenBank/DDBJ whole genome shotgun (WGS) entry which is preliminary data.</text>
</comment>
<protein>
    <submittedName>
        <fullName evidence="10">Ger(X)C family spore germination protein</fullName>
    </submittedName>
</protein>
<keyword evidence="5" id="KW-0472">Membrane</keyword>
<dbReference type="InterPro" id="IPR057336">
    <property type="entry name" value="GerAC_N"/>
</dbReference>
<dbReference type="PANTHER" id="PTHR35789">
    <property type="entry name" value="SPORE GERMINATION PROTEIN B3"/>
    <property type="match status" value="1"/>
</dbReference>
<keyword evidence="3" id="KW-0309">Germination</keyword>
<dbReference type="PANTHER" id="PTHR35789:SF1">
    <property type="entry name" value="SPORE GERMINATION PROTEIN B3"/>
    <property type="match status" value="1"/>
</dbReference>
<dbReference type="AlphaFoldDB" id="A0A923ED84"/>
<dbReference type="Pfam" id="PF05504">
    <property type="entry name" value="Spore_GerAC"/>
    <property type="match status" value="1"/>
</dbReference>
<dbReference type="GO" id="GO:0009847">
    <property type="term" value="P:spore germination"/>
    <property type="evidence" value="ECO:0007669"/>
    <property type="project" value="InterPro"/>
</dbReference>
<gene>
    <name evidence="10" type="ORF">HGG79_11880</name>
</gene>
<organism evidence="10 11">
    <name type="scientific">Clostridium tetanomorphum</name>
    <dbReference type="NCBI Taxonomy" id="1553"/>
    <lineage>
        <taxon>Bacteria</taxon>
        <taxon>Bacillati</taxon>
        <taxon>Bacillota</taxon>
        <taxon>Clostridia</taxon>
        <taxon>Eubacteriales</taxon>
        <taxon>Clostridiaceae</taxon>
        <taxon>Clostridium</taxon>
    </lineage>
</organism>
<feature type="domain" description="Spore germination protein N-terminal" evidence="9">
    <location>
        <begin position="26"/>
        <end position="199"/>
    </location>
</feature>
<dbReference type="PROSITE" id="PS51257">
    <property type="entry name" value="PROKAR_LIPOPROTEIN"/>
    <property type="match status" value="1"/>
</dbReference>
<evidence type="ECO:0000256" key="1">
    <source>
        <dbReference type="ARBA" id="ARBA00004635"/>
    </source>
</evidence>
<dbReference type="InterPro" id="IPR038501">
    <property type="entry name" value="Spore_GerAC_C_sf"/>
</dbReference>
<dbReference type="NCBIfam" id="TIGR02887">
    <property type="entry name" value="spore_ger_x_C"/>
    <property type="match status" value="1"/>
</dbReference>
<evidence type="ECO:0000256" key="4">
    <source>
        <dbReference type="ARBA" id="ARBA00022729"/>
    </source>
</evidence>
<evidence type="ECO:0000256" key="5">
    <source>
        <dbReference type="ARBA" id="ARBA00023136"/>
    </source>
</evidence>
<keyword evidence="4" id="KW-0732">Signal</keyword>
<evidence type="ECO:0000256" key="3">
    <source>
        <dbReference type="ARBA" id="ARBA00022544"/>
    </source>
</evidence>
<keyword evidence="6" id="KW-0564">Palmitate</keyword>
<dbReference type="Proteomes" id="UP000563151">
    <property type="component" value="Unassembled WGS sequence"/>
</dbReference>
<dbReference type="EMBL" id="JAAZWO010000014">
    <property type="protein sequence ID" value="MBC2398465.1"/>
    <property type="molecule type" value="Genomic_DNA"/>
</dbReference>
<keyword evidence="11" id="KW-1185">Reference proteome</keyword>
<keyword evidence="7" id="KW-0449">Lipoprotein</keyword>
<dbReference type="GO" id="GO:0016020">
    <property type="term" value="C:membrane"/>
    <property type="evidence" value="ECO:0007669"/>
    <property type="project" value="UniProtKB-SubCell"/>
</dbReference>
<evidence type="ECO:0000256" key="2">
    <source>
        <dbReference type="ARBA" id="ARBA00007886"/>
    </source>
</evidence>
<name>A0A923ED84_CLOTT</name>